<keyword evidence="3" id="KW-1185">Reference proteome</keyword>
<dbReference type="AlphaFoldDB" id="A0A1W1H936"/>
<dbReference type="SMART" id="SM00100">
    <property type="entry name" value="cNMP"/>
    <property type="match status" value="1"/>
</dbReference>
<dbReference type="InterPro" id="IPR014710">
    <property type="entry name" value="RmlC-like_jellyroll"/>
</dbReference>
<dbReference type="InterPro" id="IPR000595">
    <property type="entry name" value="cNMP-bd_dom"/>
</dbReference>
<dbReference type="EMBL" id="FWEV01000072">
    <property type="protein sequence ID" value="SLM28944.1"/>
    <property type="molecule type" value="Genomic_DNA"/>
</dbReference>
<organism evidence="2 3">
    <name type="scientific">Desulfamplus magnetovallimortis</name>
    <dbReference type="NCBI Taxonomy" id="1246637"/>
    <lineage>
        <taxon>Bacteria</taxon>
        <taxon>Pseudomonadati</taxon>
        <taxon>Thermodesulfobacteriota</taxon>
        <taxon>Desulfobacteria</taxon>
        <taxon>Desulfobacterales</taxon>
        <taxon>Desulfobacteraceae</taxon>
        <taxon>Desulfamplus</taxon>
    </lineage>
</organism>
<dbReference type="SUPFAM" id="SSF51206">
    <property type="entry name" value="cAMP-binding domain-like"/>
    <property type="match status" value="1"/>
</dbReference>
<sequence length="155" mass="17662">MQSLTDEMLEKLMPITEVLEVNSGEIIFAESDPAEDFYMVKSGKVLLEQKLSEDIMVTVSSIDPGESFGLSVLLNRDVRSMAAICNESATIFVINRNSLLALMEEDHSLGYRIMKQTARVLNKRWVLRTEQFLRSLRTHPDIHGLESYDQKVPKE</sequence>
<proteinExistence type="predicted"/>
<dbReference type="PROSITE" id="PS50042">
    <property type="entry name" value="CNMP_BINDING_3"/>
    <property type="match status" value="1"/>
</dbReference>
<dbReference type="CDD" id="cd00038">
    <property type="entry name" value="CAP_ED"/>
    <property type="match status" value="1"/>
</dbReference>
<name>A0A1W1H936_9BACT</name>
<dbReference type="OrthoDB" id="5506583at2"/>
<evidence type="ECO:0000259" key="1">
    <source>
        <dbReference type="PROSITE" id="PS50042"/>
    </source>
</evidence>
<dbReference type="PANTHER" id="PTHR24567">
    <property type="entry name" value="CRP FAMILY TRANSCRIPTIONAL REGULATORY PROTEIN"/>
    <property type="match status" value="1"/>
</dbReference>
<evidence type="ECO:0000313" key="2">
    <source>
        <dbReference type="EMBL" id="SLM28944.1"/>
    </source>
</evidence>
<dbReference type="PANTHER" id="PTHR24567:SF74">
    <property type="entry name" value="HTH-TYPE TRANSCRIPTIONAL REGULATOR ARCR"/>
    <property type="match status" value="1"/>
</dbReference>
<dbReference type="STRING" id="1246637.MTBBW1_1630054"/>
<dbReference type="Gene3D" id="2.60.120.10">
    <property type="entry name" value="Jelly Rolls"/>
    <property type="match status" value="1"/>
</dbReference>
<accession>A0A1W1H936</accession>
<reference evidence="2 3" key="1">
    <citation type="submission" date="2017-03" db="EMBL/GenBank/DDBJ databases">
        <authorList>
            <person name="Afonso C.L."/>
            <person name="Miller P.J."/>
            <person name="Scott M.A."/>
            <person name="Spackman E."/>
            <person name="Goraichik I."/>
            <person name="Dimitrov K.M."/>
            <person name="Suarez D.L."/>
            <person name="Swayne D.E."/>
        </authorList>
    </citation>
    <scope>NUCLEOTIDE SEQUENCE [LARGE SCALE GENOMIC DNA]</scope>
    <source>
        <strain evidence="2">PRJEB14757</strain>
    </source>
</reference>
<dbReference type="GO" id="GO:0005829">
    <property type="term" value="C:cytosol"/>
    <property type="evidence" value="ECO:0007669"/>
    <property type="project" value="TreeGrafter"/>
</dbReference>
<protein>
    <submittedName>
        <fullName evidence="2">Putative cyclic nucleotide-binding protein</fullName>
    </submittedName>
</protein>
<gene>
    <name evidence="2" type="ORF">MTBBW1_1630054</name>
</gene>
<dbReference type="Pfam" id="PF00027">
    <property type="entry name" value="cNMP_binding"/>
    <property type="match status" value="1"/>
</dbReference>
<dbReference type="Proteomes" id="UP000191931">
    <property type="component" value="Unassembled WGS sequence"/>
</dbReference>
<evidence type="ECO:0000313" key="3">
    <source>
        <dbReference type="Proteomes" id="UP000191931"/>
    </source>
</evidence>
<dbReference type="InterPro" id="IPR050397">
    <property type="entry name" value="Env_Response_Regulators"/>
</dbReference>
<dbReference type="InterPro" id="IPR018490">
    <property type="entry name" value="cNMP-bd_dom_sf"/>
</dbReference>
<dbReference type="GO" id="GO:0003700">
    <property type="term" value="F:DNA-binding transcription factor activity"/>
    <property type="evidence" value="ECO:0007669"/>
    <property type="project" value="TreeGrafter"/>
</dbReference>
<feature type="domain" description="Cyclic nucleotide-binding" evidence="1">
    <location>
        <begin position="1"/>
        <end position="120"/>
    </location>
</feature>